<dbReference type="VEuPathDB" id="ToxoDB:EMWEY_00007910"/>
<dbReference type="PROSITE" id="PS50026">
    <property type="entry name" value="EGF_3"/>
    <property type="match status" value="1"/>
</dbReference>
<gene>
    <name evidence="8" type="ORF">EMWEY_00007910</name>
</gene>
<sequence length="808" mass="87552">MTDAEVKTSSVPLNFGEVPIDVQRVNSGSEDASGKNGLHARREEAEEVAALREFTVVQGWWNTHVWILKQQLDFDDVLKDPRPQSQRRGSSGSVEAVVVAMQEGSESSRLGQGRATTFSFPFLFFKDALDAECLKDTVLHTETLDRPERVQTGLATILTADGHTGKRQTGTSGFERRALQGLRYFSTESPDSEETLGRRRVLSKLVLPLGMPSTNNGGIGIPDSLPQKPEITLETTAKTASNSRKPESGYASTERSHDSLEYLNLRHLSSKRVGSPSWLIHERLGREPQRREENKRQCGARAFLLASWDEGQAASSELKGDGESQKHGKRGAAGIEKAQQQNASHIISKKLSALSSGKGTGFSGPSPSEETGTNGVNFGGEQSREIPPENVTAVVLEESVGDVTFFWNVESDVGKLFLQPASISTILRDHRAKSRFANGQEQRSVVGFILQDILDQRAVAASSVPLVEPKALAHQSIWESVAHSLFFGDFMPSTTETSSIFSSPSGCQSHWLGDGICDELCDTGIYGFDRGDCPHRNPAAEQLLEQQEEQYATARPFASIRKAVIDAYANPPERLCVDQNNRPLCPPSLHCLDDGSCGCREGYTMESGGCVDVDECSNGLASCAPPSVATCVNTSGGYFCSCVDGYEGDGRQCVASPSTAEAEISIAMDYQKTIAAAGGKDMLKEALIDAILQRNLEGPSKALKSMTYICVARKKKPEDRPFALQAIPALGDRKRIEVHNMCEGSINATIRIHPPTGDGPSYLDGSDNLRQLTAAEVLLALQEQLAEPLSSLRTGPFGEYASYTTIGE</sequence>
<dbReference type="CDD" id="cd19941">
    <property type="entry name" value="TIL"/>
    <property type="match status" value="1"/>
</dbReference>
<keyword evidence="2" id="KW-0732">Signal</keyword>
<dbReference type="InterPro" id="IPR001881">
    <property type="entry name" value="EGF-like_Ca-bd_dom"/>
</dbReference>
<feature type="disulfide bond" evidence="5">
    <location>
        <begin position="623"/>
        <end position="640"/>
    </location>
</feature>
<reference evidence="8" key="2">
    <citation type="submission" date="2013-10" db="EMBL/GenBank/DDBJ databases">
        <authorList>
            <person name="Aslett M."/>
        </authorList>
    </citation>
    <scope>NUCLEOTIDE SEQUENCE [LARGE SCALE GENOMIC DNA]</scope>
    <source>
        <strain evidence="8">Weybridge</strain>
    </source>
</reference>
<keyword evidence="4 5" id="KW-1015">Disulfide bond</keyword>
<feature type="region of interest" description="Disordered" evidence="6">
    <location>
        <begin position="354"/>
        <end position="384"/>
    </location>
</feature>
<feature type="compositionally biased region" description="Polar residues" evidence="6">
    <location>
        <begin position="363"/>
        <end position="376"/>
    </location>
</feature>
<dbReference type="InterPro" id="IPR050751">
    <property type="entry name" value="ECM_structural_protein"/>
</dbReference>
<evidence type="ECO:0000256" key="4">
    <source>
        <dbReference type="ARBA" id="ARBA00023157"/>
    </source>
</evidence>
<reference evidence="8" key="1">
    <citation type="submission" date="2013-10" db="EMBL/GenBank/DDBJ databases">
        <title>Genomic analysis of the causative agents of coccidiosis in chickens.</title>
        <authorList>
            <person name="Reid A.J."/>
            <person name="Blake D."/>
            <person name="Billington K."/>
            <person name="Browne H."/>
            <person name="Dunn M."/>
            <person name="Hung S."/>
            <person name="Kawahara F."/>
            <person name="Miranda-Saavedra D."/>
            <person name="Mourier T."/>
            <person name="Nagra H."/>
            <person name="Otto T.D."/>
            <person name="Rawlings N."/>
            <person name="Sanchez A."/>
            <person name="Sanders M."/>
            <person name="Subramaniam C."/>
            <person name="Tay Y."/>
            <person name="Dear P."/>
            <person name="Doerig C."/>
            <person name="Gruber A."/>
            <person name="Parkinson J."/>
            <person name="Shirley M."/>
            <person name="Wan K.L."/>
            <person name="Berriman M."/>
            <person name="Tomley F."/>
            <person name="Pain A."/>
        </authorList>
    </citation>
    <scope>NUCLEOTIDE SEQUENCE [LARGE SCALE GENOMIC DNA]</scope>
    <source>
        <strain evidence="8">Weybridge</strain>
    </source>
</reference>
<protein>
    <submittedName>
        <fullName evidence="8">Pro-epidermal growth factor, related</fullName>
    </submittedName>
</protein>
<dbReference type="RefSeq" id="XP_013337437.1">
    <property type="nucleotide sequence ID" value="XM_013481983.1"/>
</dbReference>
<name>U6M981_EIMMA</name>
<dbReference type="EMBL" id="HG721928">
    <property type="protein sequence ID" value="CDJ60787.1"/>
    <property type="molecule type" value="Genomic_DNA"/>
</dbReference>
<dbReference type="InterPro" id="IPR000152">
    <property type="entry name" value="EGF-type_Asp/Asn_hydroxyl_site"/>
</dbReference>
<evidence type="ECO:0000313" key="8">
    <source>
        <dbReference type="EMBL" id="CDJ60787.1"/>
    </source>
</evidence>
<proteinExistence type="predicted"/>
<dbReference type="PROSITE" id="PS01187">
    <property type="entry name" value="EGF_CA"/>
    <property type="match status" value="1"/>
</dbReference>
<dbReference type="InterPro" id="IPR000742">
    <property type="entry name" value="EGF"/>
</dbReference>
<dbReference type="CDD" id="cd00054">
    <property type="entry name" value="EGF_CA"/>
    <property type="match status" value="1"/>
</dbReference>
<feature type="region of interest" description="Disordered" evidence="6">
    <location>
        <begin position="235"/>
        <end position="257"/>
    </location>
</feature>
<dbReference type="FunFam" id="2.10.25.10:FF:000038">
    <property type="entry name" value="Fibrillin 2"/>
    <property type="match status" value="1"/>
</dbReference>
<dbReference type="SMART" id="SM00181">
    <property type="entry name" value="EGF"/>
    <property type="match status" value="2"/>
</dbReference>
<dbReference type="Gene3D" id="2.10.25.10">
    <property type="entry name" value="Laminin"/>
    <property type="match status" value="1"/>
</dbReference>
<dbReference type="SUPFAM" id="SSF57196">
    <property type="entry name" value="EGF/Laminin"/>
    <property type="match status" value="1"/>
</dbReference>
<dbReference type="GeneID" id="25334777"/>
<evidence type="ECO:0000256" key="1">
    <source>
        <dbReference type="ARBA" id="ARBA00022536"/>
    </source>
</evidence>
<dbReference type="InterPro" id="IPR018097">
    <property type="entry name" value="EGF_Ca-bd_CS"/>
</dbReference>
<dbReference type="AlphaFoldDB" id="U6M981"/>
<dbReference type="PROSITE" id="PS01186">
    <property type="entry name" value="EGF_2"/>
    <property type="match status" value="1"/>
</dbReference>
<evidence type="ECO:0000256" key="3">
    <source>
        <dbReference type="ARBA" id="ARBA00022737"/>
    </source>
</evidence>
<evidence type="ECO:0000256" key="2">
    <source>
        <dbReference type="ARBA" id="ARBA00022729"/>
    </source>
</evidence>
<comment type="caution">
    <text evidence="5">Lacks conserved residue(s) required for the propagation of feature annotation.</text>
</comment>
<organism evidence="8 9">
    <name type="scientific">Eimeria maxima</name>
    <name type="common">Coccidian parasite</name>
    <dbReference type="NCBI Taxonomy" id="5804"/>
    <lineage>
        <taxon>Eukaryota</taxon>
        <taxon>Sar</taxon>
        <taxon>Alveolata</taxon>
        <taxon>Apicomplexa</taxon>
        <taxon>Conoidasida</taxon>
        <taxon>Coccidia</taxon>
        <taxon>Eucoccidiorida</taxon>
        <taxon>Eimeriorina</taxon>
        <taxon>Eimeriidae</taxon>
        <taxon>Eimeria</taxon>
    </lineage>
</organism>
<dbReference type="OrthoDB" id="283575at2759"/>
<dbReference type="InterPro" id="IPR049883">
    <property type="entry name" value="NOTCH1_EGF-like"/>
</dbReference>
<dbReference type="GO" id="GO:0005509">
    <property type="term" value="F:calcium ion binding"/>
    <property type="evidence" value="ECO:0007669"/>
    <property type="project" value="InterPro"/>
</dbReference>
<dbReference type="PANTHER" id="PTHR24034">
    <property type="entry name" value="EGF-LIKE DOMAIN-CONTAINING PROTEIN"/>
    <property type="match status" value="1"/>
</dbReference>
<evidence type="ECO:0000313" key="9">
    <source>
        <dbReference type="Proteomes" id="UP000030763"/>
    </source>
</evidence>
<dbReference type="Pfam" id="PF07645">
    <property type="entry name" value="EGF_CA"/>
    <property type="match status" value="1"/>
</dbReference>
<dbReference type="PANTHER" id="PTHR24034:SF89">
    <property type="entry name" value="COMPLEMENT COMPONENT C1Q RECEPTOR"/>
    <property type="match status" value="1"/>
</dbReference>
<feature type="domain" description="EGF-like" evidence="7">
    <location>
        <begin position="612"/>
        <end position="654"/>
    </location>
</feature>
<dbReference type="Proteomes" id="UP000030763">
    <property type="component" value="Unassembled WGS sequence"/>
</dbReference>
<dbReference type="Gene3D" id="4.10.470.20">
    <property type="match status" value="1"/>
</dbReference>
<feature type="region of interest" description="Disordered" evidence="6">
    <location>
        <begin position="314"/>
        <end position="342"/>
    </location>
</feature>
<evidence type="ECO:0000259" key="7">
    <source>
        <dbReference type="PROSITE" id="PS50026"/>
    </source>
</evidence>
<keyword evidence="3" id="KW-0677">Repeat</keyword>
<accession>U6M981</accession>
<keyword evidence="9" id="KW-1185">Reference proteome</keyword>
<evidence type="ECO:0000256" key="6">
    <source>
        <dbReference type="SAM" id="MobiDB-lite"/>
    </source>
</evidence>
<keyword evidence="1 5" id="KW-0245">EGF-like domain</keyword>
<dbReference type="SMART" id="SM00179">
    <property type="entry name" value="EGF_CA"/>
    <property type="match status" value="1"/>
</dbReference>
<evidence type="ECO:0000256" key="5">
    <source>
        <dbReference type="PROSITE-ProRule" id="PRU00076"/>
    </source>
</evidence>
<dbReference type="PROSITE" id="PS00010">
    <property type="entry name" value="ASX_HYDROXYL"/>
    <property type="match status" value="1"/>
</dbReference>